<dbReference type="Proteomes" id="UP001177021">
    <property type="component" value="Unassembled WGS sequence"/>
</dbReference>
<evidence type="ECO:0000313" key="2">
    <source>
        <dbReference type="Proteomes" id="UP001177021"/>
    </source>
</evidence>
<dbReference type="EMBL" id="CASHSV030000109">
    <property type="protein sequence ID" value="CAJ2649033.1"/>
    <property type="molecule type" value="Genomic_DNA"/>
</dbReference>
<sequence length="78" mass="8644">MISLLNCRSCDLTFGMGSLTNEEEFCWFSSSHSAEGSDDALMSDLKLHCADMSPLKNISEYNMDSSKDNIEVLPIGIF</sequence>
<gene>
    <name evidence="1" type="ORF">MILVUS5_LOCUS17245</name>
</gene>
<keyword evidence="2" id="KW-1185">Reference proteome</keyword>
<name>A0ACB0JZB9_TRIPR</name>
<reference evidence="1" key="1">
    <citation type="submission" date="2023-10" db="EMBL/GenBank/DDBJ databases">
        <authorList>
            <person name="Rodriguez Cubillos JULIANA M."/>
            <person name="De Vega J."/>
        </authorList>
    </citation>
    <scope>NUCLEOTIDE SEQUENCE</scope>
</reference>
<proteinExistence type="predicted"/>
<organism evidence="1 2">
    <name type="scientific">Trifolium pratense</name>
    <name type="common">Red clover</name>
    <dbReference type="NCBI Taxonomy" id="57577"/>
    <lineage>
        <taxon>Eukaryota</taxon>
        <taxon>Viridiplantae</taxon>
        <taxon>Streptophyta</taxon>
        <taxon>Embryophyta</taxon>
        <taxon>Tracheophyta</taxon>
        <taxon>Spermatophyta</taxon>
        <taxon>Magnoliopsida</taxon>
        <taxon>eudicotyledons</taxon>
        <taxon>Gunneridae</taxon>
        <taxon>Pentapetalae</taxon>
        <taxon>rosids</taxon>
        <taxon>fabids</taxon>
        <taxon>Fabales</taxon>
        <taxon>Fabaceae</taxon>
        <taxon>Papilionoideae</taxon>
        <taxon>50 kb inversion clade</taxon>
        <taxon>NPAAA clade</taxon>
        <taxon>Hologalegina</taxon>
        <taxon>IRL clade</taxon>
        <taxon>Trifolieae</taxon>
        <taxon>Trifolium</taxon>
    </lineage>
</organism>
<protein>
    <submittedName>
        <fullName evidence="1">Uncharacterized protein</fullName>
    </submittedName>
</protein>
<evidence type="ECO:0000313" key="1">
    <source>
        <dbReference type="EMBL" id="CAJ2649033.1"/>
    </source>
</evidence>
<comment type="caution">
    <text evidence="1">The sequence shown here is derived from an EMBL/GenBank/DDBJ whole genome shotgun (WGS) entry which is preliminary data.</text>
</comment>
<accession>A0ACB0JZB9</accession>